<reference evidence="1 2" key="1">
    <citation type="journal article" date="2016" name="Genome Announc.">
        <title>Complete genome sequence of the hyperthermophilic and piezophilic archaeon Thermococcus barophilus Ch5, capable of growth at the expense of hydrogenogenesis from carbon monoxide and formate.</title>
        <authorList>
            <person name="Oger P."/>
            <person name="Sokolova T.G."/>
            <person name="Kozhevnikova D.A."/>
            <person name="Taranov E.A."/>
            <person name="Vannier P."/>
            <person name="Lee H.S."/>
            <person name="Kwon K.K."/>
            <person name="Kang S.G."/>
            <person name="Lee J.H."/>
            <person name="Bonch-Osmolovskaya E.A."/>
            <person name="Lebedinsky A.V."/>
        </authorList>
    </citation>
    <scope>NUCLEOTIDE SEQUENCE [LARGE SCALE GENOMIC DNA]</scope>
    <source>
        <strain evidence="2">Ch5</strain>
    </source>
</reference>
<dbReference type="EMBL" id="CP013050">
    <property type="protein sequence ID" value="ALM75685.1"/>
    <property type="molecule type" value="Genomic_DNA"/>
</dbReference>
<dbReference type="Proteomes" id="UP000066042">
    <property type="component" value="Chromosome"/>
</dbReference>
<dbReference type="AlphaFoldDB" id="A0A0S1XD38"/>
<evidence type="ECO:0000313" key="2">
    <source>
        <dbReference type="Proteomes" id="UP000066042"/>
    </source>
</evidence>
<evidence type="ECO:0008006" key="3">
    <source>
        <dbReference type="Google" id="ProtNLM"/>
    </source>
</evidence>
<name>A0A0S1XD38_THEBA</name>
<protein>
    <recommendedName>
        <fullName evidence="3">Transcription regulator AsnC/Lrp ligand binding domain-containing protein</fullName>
    </recommendedName>
</protein>
<accession>A0A0S1XD38</accession>
<dbReference type="PATRIC" id="fig|55802.8.peg.1753"/>
<sequence>MGDTNSGEEKSILLIQGFRGCEKFIDYYLKIHSFPKEIFLVEGEYNIIAEIEYEDYESFKKLVSELCKLHEISKITILNVKNLS</sequence>
<dbReference type="STRING" id="55802.TBCH5v1_1775"/>
<proteinExistence type="predicted"/>
<evidence type="ECO:0000313" key="1">
    <source>
        <dbReference type="EMBL" id="ALM75685.1"/>
    </source>
</evidence>
<gene>
    <name evidence="1" type="ORF">TBCH5v1_1775</name>
</gene>
<organism evidence="1 2">
    <name type="scientific">Thermococcus barophilus</name>
    <dbReference type="NCBI Taxonomy" id="55802"/>
    <lineage>
        <taxon>Archaea</taxon>
        <taxon>Methanobacteriati</taxon>
        <taxon>Methanobacteriota</taxon>
        <taxon>Thermococci</taxon>
        <taxon>Thermococcales</taxon>
        <taxon>Thermococcaceae</taxon>
        <taxon>Thermococcus</taxon>
    </lineage>
</organism>